<protein>
    <submittedName>
        <fullName evidence="1">Uncharacterized protein</fullName>
    </submittedName>
</protein>
<dbReference type="EMBL" id="JAJAQC010000002">
    <property type="protein sequence ID" value="MDA0562967.1"/>
    <property type="molecule type" value="Genomic_DNA"/>
</dbReference>
<reference evidence="1" key="1">
    <citation type="submission" date="2021-10" db="EMBL/GenBank/DDBJ databases">
        <title>Streptomonospora sp. nov., isolated from mangrove soil.</title>
        <authorList>
            <person name="Chen X."/>
            <person name="Ge X."/>
            <person name="Liu W."/>
        </authorList>
    </citation>
    <scope>NUCLEOTIDE SEQUENCE</scope>
    <source>
        <strain evidence="1">S1-112</strain>
    </source>
</reference>
<proteinExistence type="predicted"/>
<dbReference type="AlphaFoldDB" id="A0A9X3NG80"/>
<accession>A0A9X3NG80</accession>
<organism evidence="1 2">
    <name type="scientific">Streptomonospora mangrovi</name>
    <dbReference type="NCBI Taxonomy" id="2883123"/>
    <lineage>
        <taxon>Bacteria</taxon>
        <taxon>Bacillati</taxon>
        <taxon>Actinomycetota</taxon>
        <taxon>Actinomycetes</taxon>
        <taxon>Streptosporangiales</taxon>
        <taxon>Nocardiopsidaceae</taxon>
        <taxon>Streptomonospora</taxon>
    </lineage>
</organism>
<dbReference type="Proteomes" id="UP001140076">
    <property type="component" value="Unassembled WGS sequence"/>
</dbReference>
<sequence>MIVNSKLGLIAVSGEFSGMRWGTAVRMGAMCGESRQSGVLGGALRSLIQTQAAGGQGATYAHFARTADISRLETQFAAGTPRPKGVVGECPRGIPA</sequence>
<dbReference type="RefSeq" id="WP_270070255.1">
    <property type="nucleotide sequence ID" value="NZ_JAJAQC010000002.1"/>
</dbReference>
<comment type="caution">
    <text evidence="1">The sequence shown here is derived from an EMBL/GenBank/DDBJ whole genome shotgun (WGS) entry which is preliminary data.</text>
</comment>
<gene>
    <name evidence="1" type="ORF">LG943_01250</name>
</gene>
<evidence type="ECO:0000313" key="2">
    <source>
        <dbReference type="Proteomes" id="UP001140076"/>
    </source>
</evidence>
<evidence type="ECO:0000313" key="1">
    <source>
        <dbReference type="EMBL" id="MDA0562967.1"/>
    </source>
</evidence>
<keyword evidence="2" id="KW-1185">Reference proteome</keyword>
<name>A0A9X3NG80_9ACTN</name>